<dbReference type="SUPFAM" id="SSF57850">
    <property type="entry name" value="RING/U-box"/>
    <property type="match status" value="1"/>
</dbReference>
<feature type="compositionally biased region" description="Low complexity" evidence="5">
    <location>
        <begin position="1349"/>
        <end position="1359"/>
    </location>
</feature>
<evidence type="ECO:0000256" key="4">
    <source>
        <dbReference type="PROSITE-ProRule" id="PRU00175"/>
    </source>
</evidence>
<feature type="compositionally biased region" description="Basic and acidic residues" evidence="5">
    <location>
        <begin position="1032"/>
        <end position="1055"/>
    </location>
</feature>
<dbReference type="GO" id="GO:0061630">
    <property type="term" value="F:ubiquitin protein ligase activity"/>
    <property type="evidence" value="ECO:0007669"/>
    <property type="project" value="TreeGrafter"/>
</dbReference>
<keyword evidence="2 4" id="KW-0863">Zinc-finger</keyword>
<evidence type="ECO:0000256" key="2">
    <source>
        <dbReference type="ARBA" id="ARBA00022771"/>
    </source>
</evidence>
<feature type="region of interest" description="Disordered" evidence="5">
    <location>
        <begin position="824"/>
        <end position="843"/>
    </location>
</feature>
<evidence type="ECO:0000259" key="6">
    <source>
        <dbReference type="PROSITE" id="PS50089"/>
    </source>
</evidence>
<dbReference type="SMART" id="SM00184">
    <property type="entry name" value="RING"/>
    <property type="match status" value="1"/>
</dbReference>
<feature type="region of interest" description="Disordered" evidence="5">
    <location>
        <begin position="166"/>
        <end position="190"/>
    </location>
</feature>
<dbReference type="EMBL" id="JAACJM010000019">
    <property type="protein sequence ID" value="KAF5367479.1"/>
    <property type="molecule type" value="Genomic_DNA"/>
</dbReference>
<feature type="region of interest" description="Disordered" evidence="5">
    <location>
        <begin position="714"/>
        <end position="810"/>
    </location>
</feature>
<dbReference type="PANTHER" id="PTHR45969">
    <property type="entry name" value="RING ZINC FINGER PROTEIN-RELATED"/>
    <property type="match status" value="1"/>
</dbReference>
<reference evidence="7 8" key="1">
    <citation type="journal article" date="2020" name="ISME J.">
        <title>Uncovering the hidden diversity of litter-decomposition mechanisms in mushroom-forming fungi.</title>
        <authorList>
            <person name="Floudas D."/>
            <person name="Bentzer J."/>
            <person name="Ahren D."/>
            <person name="Johansson T."/>
            <person name="Persson P."/>
            <person name="Tunlid A."/>
        </authorList>
    </citation>
    <scope>NUCLEOTIDE SEQUENCE [LARGE SCALE GENOMIC DNA]</scope>
    <source>
        <strain evidence="7 8">CBS 291.85</strain>
    </source>
</reference>
<dbReference type="Proteomes" id="UP000559256">
    <property type="component" value="Unassembled WGS sequence"/>
</dbReference>
<name>A0A8H5LS83_9AGAR</name>
<accession>A0A8H5LS83</accession>
<feature type="region of interest" description="Disordered" evidence="5">
    <location>
        <begin position="971"/>
        <end position="1010"/>
    </location>
</feature>
<keyword evidence="1" id="KW-0479">Metal-binding</keyword>
<feature type="compositionally biased region" description="Low complexity" evidence="5">
    <location>
        <begin position="1057"/>
        <end position="1069"/>
    </location>
</feature>
<feature type="compositionally biased region" description="Low complexity" evidence="5">
    <location>
        <begin position="1578"/>
        <end position="1589"/>
    </location>
</feature>
<dbReference type="Gene3D" id="3.30.40.10">
    <property type="entry name" value="Zinc/RING finger domain, C3HC4 (zinc finger)"/>
    <property type="match status" value="1"/>
</dbReference>
<feature type="compositionally biased region" description="Low complexity" evidence="5">
    <location>
        <begin position="166"/>
        <end position="176"/>
    </location>
</feature>
<feature type="compositionally biased region" description="Basic and acidic residues" evidence="5">
    <location>
        <begin position="717"/>
        <end position="728"/>
    </location>
</feature>
<feature type="region of interest" description="Disordered" evidence="5">
    <location>
        <begin position="1575"/>
        <end position="1595"/>
    </location>
</feature>
<keyword evidence="3" id="KW-0862">Zinc</keyword>
<protein>
    <recommendedName>
        <fullName evidence="6">RING-type domain-containing protein</fullName>
    </recommendedName>
</protein>
<feature type="compositionally biased region" description="Low complexity" evidence="5">
    <location>
        <begin position="1656"/>
        <end position="1665"/>
    </location>
</feature>
<dbReference type="Pfam" id="PF13639">
    <property type="entry name" value="zf-RING_2"/>
    <property type="match status" value="1"/>
</dbReference>
<feature type="region of interest" description="Disordered" evidence="5">
    <location>
        <begin position="1608"/>
        <end position="1677"/>
    </location>
</feature>
<feature type="region of interest" description="Disordered" evidence="5">
    <location>
        <begin position="902"/>
        <end position="948"/>
    </location>
</feature>
<keyword evidence="8" id="KW-1185">Reference proteome</keyword>
<feature type="region of interest" description="Disordered" evidence="5">
    <location>
        <begin position="1024"/>
        <end position="1149"/>
    </location>
</feature>
<feature type="region of interest" description="Disordered" evidence="5">
    <location>
        <begin position="1295"/>
        <end position="1317"/>
    </location>
</feature>
<sequence>MSNSPGPGGPPQLHLALPSNTTSFKRSFEQFGFDLESPVGGPEAGSSGSGSSRQSGNGRHSRNKRARSASSLSEGDDSLRSSVSSATFTSGSSETSISEGSSDGPSGVTAVSSAVSPPRIPTPDIQDIEMPDYQQEDAQLQPSEASFPVSDEDYRLSLEELSSLESLHRPSTILRSPSPPPTLPPLVLEESTSSIPFLDSTAQPMPVIPGSLYPARRAPDVPPRLPSPVQRSSSTLSSSTLSEPLFVSESFDSANSGTTIETPPSSALLDAVEPRNDADAVSRRERDLSFTERLNAALDTGDITSFRERVNSALDAFRDSSNRAYDDVGESSSLSTARPRSNASTVSNRRGTARSLTTLSVAIPGSSILSSDFPSPSLDPLLSNSVPSDTTPTTTMPQPQRTRNPSLAIRELLDDSAPETNTPSMPLSPPSRLSPIQFSDPLWDSGDSEPVTGTPVASSSTASGGRPPLWRQIQQIDNSIEQRRRSLQRGLRRQSSFSRDLTRWFEDSSSNTDAATSSSTTGPPRLDFGDTWEGGEDEPPIAPRPAIPLSDIYFYPEIATGSSRTNDATRNAGHFAFSSEDRDRDEASRQARRARLMLDNRERETMNHSMRSSLTERRTHDLDTGVDLERSRTQWSRRVPGAFPQSSWGFIPYTEYSDPFTIQDGTETRQSSSDVWQFSWNDAFRARERQRQRERERRNHELRLDIESQLNGWDSMDVDRDESARDDTDSGPEISDSERNYRQSRRMRTRPGSSLFDSGDSDWRSASRAFTSDLGQASSLSSSFTPGVRRNRSRISGPRPGASNSLLTENAAELRRRTARAELMEQYSSHSHASATSDADRASQSGIIPRRLNAIHHDITRSLYDRHDSDSPVLPPLPYQYRSRSPPALPQAIVEILDSVDRETQHQERLNDDEHRRPSTRLHSRHYNSSLYEREREPQRDSDMDIDRGATSFQRVAEERLRRIEMALQANSDSREQLSRSHNHSPSWSFPNESRSTSRQESSGFFDSQSSTISDIIRTITSNGDLDLPEYEAQRREGDESERVPLLSSHEDRNRWSSSSDLPDQTSSLARHLRSRSNPPPSIPPPDFGDTSMFIPDNFSPEVASPESAVPERRADFSSNAPSRIPRPSAHHHSSSGSSSNPVTDARAPPARGVIDVDAFAPGPFRTTMQRMVDHGRLRSTRQQAQIPPVIPPFTFDDDFEPLGPDLSTLRASDIAETRILRPGHTHRTIPTSTTSSPNTYREARENPFSLNRRISLPAPRSLSPFPRSFAEEQNRQRPDDLHRVIRNHARMDASLLHGPDLPSSRSQSSSAPGESEGFNHAIEVLRHDGLSEARSQQLIDRYRRERSANAPSPSSTSSLWGALEESSNTSNTSRAWRASRGSTPGSLANPFSASLADYMRTRDSRQPSPTRPSDRLEARLEATQERLRAARTFLGFRNRNPVSFGDDLFNEMLLPPRRTRPGAFSFGDFVRDEDFDNSYESLSLLDARLGEVKPRGTPDHIVAGLDTAFFKDWMTEDCDKRCPICLDDYKSLDPVLKLKECLHWLHKSCLEQWLKGASTCPVCRKSVMASPSPSPPFSFSMASSSSSSAHPRPLPDHVRWNFRFRRAARRPSEPGNSDGVNPTEADPSRSRTNSSEFSGNSHTHHGRFIPTYGNSPSSTSTSVSAGPRPGTSSIAGLGPVAYMRAVANSNGYSRRRRSAGEANNSAGDHEPPQQGSGSGSRAGSGSEANDNGRNQDEDDTSRAPWHRYMP</sequence>
<feature type="compositionally biased region" description="Low complexity" evidence="5">
    <location>
        <begin position="368"/>
        <end position="403"/>
    </location>
</feature>
<dbReference type="PROSITE" id="PS50089">
    <property type="entry name" value="ZF_RING_2"/>
    <property type="match status" value="1"/>
</dbReference>
<dbReference type="PANTHER" id="PTHR45969:SF69">
    <property type="entry name" value="FINGER DOMAIN PROTEIN, PUTATIVE (AFU_ORTHOLOGUE AFUA_3G12190)-RELATED"/>
    <property type="match status" value="1"/>
</dbReference>
<feature type="compositionally biased region" description="Polar residues" evidence="5">
    <location>
        <begin position="984"/>
        <end position="1009"/>
    </location>
</feature>
<evidence type="ECO:0000313" key="7">
    <source>
        <dbReference type="EMBL" id="KAF5367479.1"/>
    </source>
</evidence>
<feature type="compositionally biased region" description="Polar residues" evidence="5">
    <location>
        <begin position="768"/>
        <end position="777"/>
    </location>
</feature>
<feature type="region of interest" description="Disordered" evidence="5">
    <location>
        <begin position="1344"/>
        <end position="1392"/>
    </location>
</feature>
<feature type="region of interest" description="Disordered" evidence="5">
    <location>
        <begin position="214"/>
        <end position="240"/>
    </location>
</feature>
<evidence type="ECO:0000256" key="1">
    <source>
        <dbReference type="ARBA" id="ARBA00022723"/>
    </source>
</evidence>
<feature type="region of interest" description="Disordered" evidence="5">
    <location>
        <begin position="1689"/>
        <end position="1751"/>
    </location>
</feature>
<feature type="region of interest" description="Disordered" evidence="5">
    <location>
        <begin position="323"/>
        <end position="353"/>
    </location>
</feature>
<organism evidence="7 8">
    <name type="scientific">Tetrapyrgos nigripes</name>
    <dbReference type="NCBI Taxonomy" id="182062"/>
    <lineage>
        <taxon>Eukaryota</taxon>
        <taxon>Fungi</taxon>
        <taxon>Dikarya</taxon>
        <taxon>Basidiomycota</taxon>
        <taxon>Agaricomycotina</taxon>
        <taxon>Agaricomycetes</taxon>
        <taxon>Agaricomycetidae</taxon>
        <taxon>Agaricales</taxon>
        <taxon>Marasmiineae</taxon>
        <taxon>Marasmiaceae</taxon>
        <taxon>Tetrapyrgos</taxon>
    </lineage>
</organism>
<proteinExistence type="predicted"/>
<gene>
    <name evidence="7" type="ORF">D9758_003709</name>
</gene>
<feature type="compositionally biased region" description="Low complexity" evidence="5">
    <location>
        <begin position="507"/>
        <end position="521"/>
    </location>
</feature>
<feature type="compositionally biased region" description="Polar residues" evidence="5">
    <location>
        <begin position="1366"/>
        <end position="1392"/>
    </location>
</feature>
<feature type="region of interest" description="Disordered" evidence="5">
    <location>
        <begin position="507"/>
        <end position="547"/>
    </location>
</feature>
<feature type="compositionally biased region" description="Low complexity" evidence="5">
    <location>
        <begin position="40"/>
        <end position="58"/>
    </location>
</feature>
<evidence type="ECO:0000256" key="3">
    <source>
        <dbReference type="ARBA" id="ARBA00022833"/>
    </source>
</evidence>
<dbReference type="InterPro" id="IPR013083">
    <property type="entry name" value="Znf_RING/FYVE/PHD"/>
</dbReference>
<feature type="compositionally biased region" description="Low complexity" evidence="5">
    <location>
        <begin position="80"/>
        <end position="102"/>
    </location>
</feature>
<evidence type="ECO:0000256" key="5">
    <source>
        <dbReference type="SAM" id="MobiDB-lite"/>
    </source>
</evidence>
<feature type="region of interest" description="Disordered" evidence="5">
    <location>
        <begin position="1248"/>
        <end position="1281"/>
    </location>
</feature>
<feature type="compositionally biased region" description="Basic and acidic residues" evidence="5">
    <location>
        <begin position="902"/>
        <end position="917"/>
    </location>
</feature>
<evidence type="ECO:0000313" key="8">
    <source>
        <dbReference type="Proteomes" id="UP000559256"/>
    </source>
</evidence>
<dbReference type="GO" id="GO:0016567">
    <property type="term" value="P:protein ubiquitination"/>
    <property type="evidence" value="ECO:0007669"/>
    <property type="project" value="TreeGrafter"/>
</dbReference>
<feature type="compositionally biased region" description="Polar residues" evidence="5">
    <location>
        <begin position="330"/>
        <end position="353"/>
    </location>
</feature>
<feature type="domain" description="RING-type" evidence="6">
    <location>
        <begin position="1523"/>
        <end position="1565"/>
    </location>
</feature>
<feature type="region of interest" description="Disordered" evidence="5">
    <location>
        <begin position="1"/>
        <end position="154"/>
    </location>
</feature>
<feature type="compositionally biased region" description="Basic and acidic residues" evidence="5">
    <location>
        <begin position="1270"/>
        <end position="1281"/>
    </location>
</feature>
<dbReference type="GO" id="GO:0008270">
    <property type="term" value="F:zinc ion binding"/>
    <property type="evidence" value="ECO:0007669"/>
    <property type="project" value="UniProtKB-KW"/>
</dbReference>
<dbReference type="InterPro" id="IPR001841">
    <property type="entry name" value="Znf_RING"/>
</dbReference>
<comment type="caution">
    <text evidence="7">The sequence shown here is derived from an EMBL/GenBank/DDBJ whole genome shotgun (WGS) entry which is preliminary data.</text>
</comment>
<feature type="compositionally biased region" description="Basic and acidic residues" evidence="5">
    <location>
        <begin position="579"/>
        <end position="589"/>
    </location>
</feature>
<feature type="compositionally biased region" description="Basic and acidic residues" evidence="5">
    <location>
        <begin position="932"/>
        <end position="948"/>
    </location>
</feature>
<feature type="compositionally biased region" description="Polar residues" evidence="5">
    <location>
        <begin position="1631"/>
        <end position="1642"/>
    </location>
</feature>
<feature type="region of interest" description="Disordered" evidence="5">
    <location>
        <begin position="863"/>
        <end position="886"/>
    </location>
</feature>
<feature type="compositionally biased region" description="Pro residues" evidence="5">
    <location>
        <begin position="1078"/>
        <end position="1087"/>
    </location>
</feature>
<feature type="region of interest" description="Disordered" evidence="5">
    <location>
        <begin position="368"/>
        <end position="469"/>
    </location>
</feature>
<feature type="region of interest" description="Disordered" evidence="5">
    <location>
        <begin position="562"/>
        <end position="589"/>
    </location>
</feature>
<dbReference type="OrthoDB" id="8062037at2759"/>